<keyword evidence="4" id="KW-1185">Reference proteome</keyword>
<dbReference type="Pfam" id="PF13439">
    <property type="entry name" value="Glyco_transf_4"/>
    <property type="match status" value="1"/>
</dbReference>
<dbReference type="SUPFAM" id="SSF53756">
    <property type="entry name" value="UDP-Glycosyltransferase/glycogen phosphorylase"/>
    <property type="match status" value="1"/>
</dbReference>
<comment type="caution">
    <text evidence="3">The sequence shown here is derived from an EMBL/GenBank/DDBJ whole genome shotgun (WGS) entry which is preliminary data.</text>
</comment>
<gene>
    <name evidence="3" type="ORF">G6N74_22470</name>
</gene>
<feature type="domain" description="Glycosyltransferase subfamily 4-like N-terminal" evidence="2">
    <location>
        <begin position="98"/>
        <end position="201"/>
    </location>
</feature>
<evidence type="ECO:0000259" key="2">
    <source>
        <dbReference type="Pfam" id="PF13439"/>
    </source>
</evidence>
<dbReference type="Proteomes" id="UP000481252">
    <property type="component" value="Unassembled WGS sequence"/>
</dbReference>
<accession>A0A7C9R9X9</accession>
<evidence type="ECO:0000313" key="3">
    <source>
        <dbReference type="EMBL" id="NGN43834.1"/>
    </source>
</evidence>
<protein>
    <submittedName>
        <fullName evidence="3">Glycosyltransferase family 4 protein</fullName>
    </submittedName>
</protein>
<keyword evidence="3" id="KW-0808">Transferase</keyword>
<dbReference type="InterPro" id="IPR028098">
    <property type="entry name" value="Glyco_trans_4-like_N"/>
</dbReference>
<dbReference type="PANTHER" id="PTHR45947">
    <property type="entry name" value="SULFOQUINOVOSYL TRANSFERASE SQD2"/>
    <property type="match status" value="1"/>
</dbReference>
<reference evidence="3 4" key="1">
    <citation type="submission" date="2020-02" db="EMBL/GenBank/DDBJ databases">
        <title>Genome sequence of the type strain CGMCC 1.15528 of Mesorhizobium zhangyense.</title>
        <authorList>
            <person name="Gao J."/>
            <person name="Sun J."/>
        </authorList>
    </citation>
    <scope>NUCLEOTIDE SEQUENCE [LARGE SCALE GENOMIC DNA]</scope>
    <source>
        <strain evidence="3 4">CGMCC 1.15528</strain>
    </source>
</reference>
<dbReference type="InterPro" id="IPR050194">
    <property type="entry name" value="Glycosyltransferase_grp1"/>
</dbReference>
<name>A0A7C9R9X9_9HYPH</name>
<evidence type="ECO:0000313" key="4">
    <source>
        <dbReference type="Proteomes" id="UP000481252"/>
    </source>
</evidence>
<organism evidence="3 4">
    <name type="scientific">Mesorhizobium zhangyense</name>
    <dbReference type="NCBI Taxonomy" id="1776730"/>
    <lineage>
        <taxon>Bacteria</taxon>
        <taxon>Pseudomonadati</taxon>
        <taxon>Pseudomonadota</taxon>
        <taxon>Alphaproteobacteria</taxon>
        <taxon>Hyphomicrobiales</taxon>
        <taxon>Phyllobacteriaceae</taxon>
        <taxon>Mesorhizobium</taxon>
    </lineage>
</organism>
<dbReference type="GO" id="GO:0016757">
    <property type="term" value="F:glycosyltransferase activity"/>
    <property type="evidence" value="ECO:0007669"/>
    <property type="project" value="InterPro"/>
</dbReference>
<feature type="domain" description="Glycosyl transferase family 1" evidence="1">
    <location>
        <begin position="207"/>
        <end position="369"/>
    </location>
</feature>
<sequence length="405" mass="45618">MQVGERIFEQIQEPDARPKLMIATRVFGASGQPWMWRQVVGFQGFRKELLCWERQNAGTQPTNDVREHVLPGKLAPYHNDGRWLYRSRAIFNGSFYAAIGEERTRLKELFDKDRPDVILCNFGDIAMRLLPTAREAGIPLIAYFHGDFSFIRNRWYRWSLYRCLHDFAAIVVVTDAERQWLREHGAPEDKIHYIPCGAPTDVFRPVPERSDDLVRFIMVSRLSEEKGCDISIRAFSEVAKVNPKVRLGIFGDGVERENLGELVKRLGLVDKVTFHGFIDELSLAKKLPLHDIFIQHSRIKEGSPVSIVEAMSCALPVVATTIGGITDQIATGQNGYLVSEGDIEGMIAAMQRLAADPVLRKQLGAVGRERAVACHDAAKQTRRLGELVMDVTRMSSMKLQGALAS</sequence>
<proteinExistence type="predicted"/>
<dbReference type="CDD" id="cd03801">
    <property type="entry name" value="GT4_PimA-like"/>
    <property type="match status" value="1"/>
</dbReference>
<dbReference type="InterPro" id="IPR001296">
    <property type="entry name" value="Glyco_trans_1"/>
</dbReference>
<dbReference type="AlphaFoldDB" id="A0A7C9R9X9"/>
<dbReference type="EMBL" id="JAAKZG010000011">
    <property type="protein sequence ID" value="NGN43834.1"/>
    <property type="molecule type" value="Genomic_DNA"/>
</dbReference>
<dbReference type="Pfam" id="PF00534">
    <property type="entry name" value="Glycos_transf_1"/>
    <property type="match status" value="1"/>
</dbReference>
<dbReference type="Gene3D" id="3.40.50.2000">
    <property type="entry name" value="Glycogen Phosphorylase B"/>
    <property type="match status" value="2"/>
</dbReference>
<evidence type="ECO:0000259" key="1">
    <source>
        <dbReference type="Pfam" id="PF00534"/>
    </source>
</evidence>
<dbReference type="PANTHER" id="PTHR45947:SF3">
    <property type="entry name" value="SULFOQUINOVOSYL TRANSFERASE SQD2"/>
    <property type="match status" value="1"/>
</dbReference>
<dbReference type="RefSeq" id="WP_165120236.1">
    <property type="nucleotide sequence ID" value="NZ_JAAKZG010000011.1"/>
</dbReference>